<reference evidence="1" key="2">
    <citation type="submission" date="2014-05" db="EMBL/GenBank/DDBJ databases">
        <title>The genome and life-stage specific transcriptomes of Globodera pallida elucidate key aspects of plant parasitism by a cyst nematode.</title>
        <authorList>
            <person name="Cotton J.A."/>
            <person name="Lilley C.J."/>
            <person name="Jones L.M."/>
            <person name="Kikuchi T."/>
            <person name="Reid A.J."/>
            <person name="Thorpe P."/>
            <person name="Tsai I.J."/>
            <person name="Beasley H."/>
            <person name="Blok V."/>
            <person name="Cock P.J.A."/>
            <person name="Van den Akker S.E."/>
            <person name="Holroyd N."/>
            <person name="Hunt M."/>
            <person name="Mantelin S."/>
            <person name="Naghra H."/>
            <person name="Pain A."/>
            <person name="Palomares-Rius J.E."/>
            <person name="Zarowiecki M."/>
            <person name="Berriman M."/>
            <person name="Jones J.T."/>
            <person name="Urwin P.E."/>
        </authorList>
    </citation>
    <scope>NUCLEOTIDE SEQUENCE [LARGE SCALE GENOMIC DNA]</scope>
    <source>
        <strain evidence="1">Lindley</strain>
    </source>
</reference>
<organism evidence="1 2">
    <name type="scientific">Globodera pallida</name>
    <name type="common">Potato cyst nematode worm</name>
    <name type="synonym">Heterodera pallida</name>
    <dbReference type="NCBI Taxonomy" id="36090"/>
    <lineage>
        <taxon>Eukaryota</taxon>
        <taxon>Metazoa</taxon>
        <taxon>Ecdysozoa</taxon>
        <taxon>Nematoda</taxon>
        <taxon>Chromadorea</taxon>
        <taxon>Rhabditida</taxon>
        <taxon>Tylenchina</taxon>
        <taxon>Tylenchomorpha</taxon>
        <taxon>Tylenchoidea</taxon>
        <taxon>Heteroderidae</taxon>
        <taxon>Heteroderinae</taxon>
        <taxon>Globodera</taxon>
    </lineage>
</organism>
<reference evidence="2" key="3">
    <citation type="submission" date="2016-06" db="UniProtKB">
        <authorList>
            <consortium name="WormBaseParasite"/>
        </authorList>
    </citation>
    <scope>IDENTIFICATION</scope>
</reference>
<dbReference type="Proteomes" id="UP000050741">
    <property type="component" value="Unassembled WGS sequence"/>
</dbReference>
<dbReference type="WBParaSite" id="GPLIN_001426400">
    <property type="protein sequence ID" value="GPLIN_001426400"/>
    <property type="gene ID" value="GPLIN_001426400"/>
</dbReference>
<evidence type="ECO:0000313" key="2">
    <source>
        <dbReference type="WBParaSite" id="GPLIN_001426400"/>
    </source>
</evidence>
<proteinExistence type="predicted"/>
<keyword evidence="1" id="KW-1185">Reference proteome</keyword>
<reference evidence="1" key="1">
    <citation type="submission" date="2013-12" db="EMBL/GenBank/DDBJ databases">
        <authorList>
            <person name="Aslett M."/>
        </authorList>
    </citation>
    <scope>NUCLEOTIDE SEQUENCE [LARGE SCALE GENOMIC DNA]</scope>
    <source>
        <strain evidence="1">Lindley</strain>
    </source>
</reference>
<protein>
    <submittedName>
        <fullName evidence="2">Spiroplasma plectrovirus-related protein</fullName>
    </submittedName>
</protein>
<accession>A0A183CN07</accession>
<sequence>MLRSRSFIIIIWNDEDEDVVPFTEENNWTGERLTFRHFNEDKWLLVRCPIGREEDKWTNWEKEAIEWKWWRQWNRIEIYFEDGDIGDG</sequence>
<name>A0A183CN07_GLOPA</name>
<dbReference type="AlphaFoldDB" id="A0A183CN07"/>
<evidence type="ECO:0000313" key="1">
    <source>
        <dbReference type="Proteomes" id="UP000050741"/>
    </source>
</evidence>